<dbReference type="Gene3D" id="1.10.10.10">
    <property type="entry name" value="Winged helix-like DNA-binding domain superfamily/Winged helix DNA-binding domain"/>
    <property type="match status" value="1"/>
</dbReference>
<evidence type="ECO:0008006" key="4">
    <source>
        <dbReference type="Google" id="ProtNLM"/>
    </source>
</evidence>
<sequence>MSYDSKLLEFEAKSKKTFIEALNIEMRNRNIPNMPMHSNSTTASLLKTEYPDSVYIMDETGKHYFKFYIEKHNNSTTNDVELRALQSGVFYENPIQPDSLNHIWKALLLKEKICSQSALRLSILDRHHVTTVTTTVNSAWCNKINPVFITYIGYAFEIEVTGFINYSIWSILGWWILIYLLSYVLSIFAAYIIVSYMLTKIKTLRQVKIKEVHIPVFVKESDGPHVNSYALRENFIFYAEQRVIEIDGERKKIPLQASLLLELFLNSKDYIVTDAEIMNTLWPDGSGHLKRVHKAVARLRTYLMTDFPIRIERENLDTYQLFV</sequence>
<comment type="caution">
    <text evidence="2">The sequence shown here is derived from an EMBL/GenBank/DDBJ whole genome shotgun (WGS) entry which is preliminary data.</text>
</comment>
<dbReference type="EMBL" id="BHWB01000002">
    <property type="protein sequence ID" value="GCB33723.1"/>
    <property type="molecule type" value="Genomic_DNA"/>
</dbReference>
<evidence type="ECO:0000256" key="1">
    <source>
        <dbReference type="SAM" id="Phobius"/>
    </source>
</evidence>
<dbReference type="GO" id="GO:0006355">
    <property type="term" value="P:regulation of DNA-templated transcription"/>
    <property type="evidence" value="ECO:0007669"/>
    <property type="project" value="InterPro"/>
</dbReference>
<dbReference type="InterPro" id="IPR016032">
    <property type="entry name" value="Sig_transdc_resp-reg_C-effctor"/>
</dbReference>
<keyword evidence="1" id="KW-0812">Transmembrane</keyword>
<protein>
    <recommendedName>
        <fullName evidence="4">OmpR/PhoB-type domain-containing protein</fullName>
    </recommendedName>
</protein>
<accession>A0A401LQH5</accession>
<proteinExistence type="predicted"/>
<evidence type="ECO:0000313" key="2">
    <source>
        <dbReference type="EMBL" id="GCB33723.1"/>
    </source>
</evidence>
<keyword evidence="1" id="KW-0472">Membrane</keyword>
<reference evidence="2 3" key="1">
    <citation type="submission" date="2018-10" db="EMBL/GenBank/DDBJ databases">
        <title>Draft Genome Sequence of Bacteroides sp. KCTC 15687.</title>
        <authorList>
            <person name="Yu S.Y."/>
            <person name="Kim J.S."/>
            <person name="Oh B.S."/>
            <person name="Park S.H."/>
            <person name="Kang S.W."/>
            <person name="Park J.E."/>
            <person name="Choi S.H."/>
            <person name="Han K.I."/>
            <person name="Lee K.C."/>
            <person name="Eom M.K."/>
            <person name="Suh M.K."/>
            <person name="Lee D.H."/>
            <person name="Yoon H."/>
            <person name="Kim B."/>
            <person name="Yang S.J."/>
            <person name="Lee J.S."/>
            <person name="Lee J.H."/>
        </authorList>
    </citation>
    <scope>NUCLEOTIDE SEQUENCE [LARGE SCALE GENOMIC DNA]</scope>
    <source>
        <strain evidence="2 3">KCTC 15687</strain>
    </source>
</reference>
<dbReference type="AlphaFoldDB" id="A0A401LQH5"/>
<feature type="transmembrane region" description="Helical" evidence="1">
    <location>
        <begin position="148"/>
        <end position="168"/>
    </location>
</feature>
<organism evidence="2 3">
    <name type="scientific">Bacteroides faecalis</name>
    <dbReference type="NCBI Taxonomy" id="2447885"/>
    <lineage>
        <taxon>Bacteria</taxon>
        <taxon>Pseudomonadati</taxon>
        <taxon>Bacteroidota</taxon>
        <taxon>Bacteroidia</taxon>
        <taxon>Bacteroidales</taxon>
        <taxon>Bacteroidaceae</taxon>
        <taxon>Bacteroides</taxon>
    </lineage>
</organism>
<dbReference type="SUPFAM" id="SSF46894">
    <property type="entry name" value="C-terminal effector domain of the bipartite response regulators"/>
    <property type="match status" value="1"/>
</dbReference>
<dbReference type="InterPro" id="IPR036388">
    <property type="entry name" value="WH-like_DNA-bd_sf"/>
</dbReference>
<keyword evidence="3" id="KW-1185">Reference proteome</keyword>
<dbReference type="Proteomes" id="UP000288079">
    <property type="component" value="Unassembled WGS sequence"/>
</dbReference>
<feature type="transmembrane region" description="Helical" evidence="1">
    <location>
        <begin position="174"/>
        <end position="198"/>
    </location>
</feature>
<name>A0A401LQH5_9BACE</name>
<evidence type="ECO:0000313" key="3">
    <source>
        <dbReference type="Proteomes" id="UP000288079"/>
    </source>
</evidence>
<dbReference type="GO" id="GO:0003677">
    <property type="term" value="F:DNA binding"/>
    <property type="evidence" value="ECO:0007669"/>
    <property type="project" value="InterPro"/>
</dbReference>
<gene>
    <name evidence="2" type="ORF">KGMB02408_06680</name>
</gene>
<keyword evidence="1" id="KW-1133">Transmembrane helix</keyword>